<dbReference type="Proteomes" id="UP001530293">
    <property type="component" value="Unassembled WGS sequence"/>
</dbReference>
<evidence type="ECO:0000313" key="1">
    <source>
        <dbReference type="EMBL" id="KAL3760953.1"/>
    </source>
</evidence>
<gene>
    <name evidence="1" type="ORF">ACHAWU_009632</name>
</gene>
<organism evidence="1 2">
    <name type="scientific">Discostella pseudostelligera</name>
    <dbReference type="NCBI Taxonomy" id="259834"/>
    <lineage>
        <taxon>Eukaryota</taxon>
        <taxon>Sar</taxon>
        <taxon>Stramenopiles</taxon>
        <taxon>Ochrophyta</taxon>
        <taxon>Bacillariophyta</taxon>
        <taxon>Coscinodiscophyceae</taxon>
        <taxon>Thalassiosirophycidae</taxon>
        <taxon>Stephanodiscales</taxon>
        <taxon>Stephanodiscaceae</taxon>
        <taxon>Discostella</taxon>
    </lineage>
</organism>
<evidence type="ECO:0000313" key="2">
    <source>
        <dbReference type="Proteomes" id="UP001530293"/>
    </source>
</evidence>
<sequence length="106" mass="11693">MQFDAGEVYVPLGLVSSGPLIKSEVLRSIRKKVYSLRIDAQRGEAWVEGQDGACGISLDTNTYIRGDWAFPISSFTKQYNLSFDAITFSGESNSSFMTATRALRIS</sequence>
<comment type="caution">
    <text evidence="1">The sequence shown here is derived from an EMBL/GenBank/DDBJ whole genome shotgun (WGS) entry which is preliminary data.</text>
</comment>
<protein>
    <recommendedName>
        <fullName evidence="3">Peptidase A1 domain-containing protein</fullName>
    </recommendedName>
</protein>
<dbReference type="EMBL" id="JALLBG020000168">
    <property type="protein sequence ID" value="KAL3760953.1"/>
    <property type="molecule type" value="Genomic_DNA"/>
</dbReference>
<dbReference type="AlphaFoldDB" id="A0ABD3MAH8"/>
<accession>A0ABD3MAH8</accession>
<proteinExistence type="predicted"/>
<reference evidence="1 2" key="1">
    <citation type="submission" date="2024-10" db="EMBL/GenBank/DDBJ databases">
        <title>Updated reference genomes for cyclostephanoid diatoms.</title>
        <authorList>
            <person name="Roberts W.R."/>
            <person name="Alverson A.J."/>
        </authorList>
    </citation>
    <scope>NUCLEOTIDE SEQUENCE [LARGE SCALE GENOMIC DNA]</scope>
    <source>
        <strain evidence="1 2">AJA232-27</strain>
    </source>
</reference>
<keyword evidence="2" id="KW-1185">Reference proteome</keyword>
<evidence type="ECO:0008006" key="3">
    <source>
        <dbReference type="Google" id="ProtNLM"/>
    </source>
</evidence>
<name>A0ABD3MAH8_9STRA</name>